<keyword evidence="2" id="KW-0732">Signal</keyword>
<accession>A0ABS5VMG1</accession>
<evidence type="ECO:0000259" key="3">
    <source>
        <dbReference type="PROSITE" id="PS50198"/>
    </source>
</evidence>
<dbReference type="InterPro" id="IPR050245">
    <property type="entry name" value="PrsA_foldase"/>
</dbReference>
<keyword evidence="5" id="KW-1185">Reference proteome</keyword>
<feature type="domain" description="PpiC" evidence="3">
    <location>
        <begin position="232"/>
        <end position="334"/>
    </location>
</feature>
<evidence type="ECO:0000313" key="4">
    <source>
        <dbReference type="EMBL" id="MBT1702645.1"/>
    </source>
</evidence>
<dbReference type="RefSeq" id="WP_254152612.1">
    <property type="nucleotide sequence ID" value="NZ_JAHESD010000007.1"/>
</dbReference>
<proteinExistence type="predicted"/>
<reference evidence="4 5" key="1">
    <citation type="submission" date="2021-05" db="EMBL/GenBank/DDBJ databases">
        <title>A Polyphasic approach of four new species of the genus Ohtaekwangia: Ohtaekwangia histidinii sp. nov., Ohtaekwangia cretensis sp. nov., Ohtaekwangia indiensis sp. nov., Ohtaekwangia reichenbachii sp. nov. from diverse environment.</title>
        <authorList>
            <person name="Octaviana S."/>
        </authorList>
    </citation>
    <scope>NUCLEOTIDE SEQUENCE [LARGE SCALE GENOMIC DNA]</scope>
    <source>
        <strain evidence="4 5">PWU20</strain>
    </source>
</reference>
<dbReference type="GO" id="GO:0003755">
    <property type="term" value="F:peptidyl-prolyl cis-trans isomerase activity"/>
    <property type="evidence" value="ECO:0007669"/>
    <property type="project" value="UniProtKB-EC"/>
</dbReference>
<dbReference type="InterPro" id="IPR000297">
    <property type="entry name" value="PPIase_PpiC"/>
</dbReference>
<name>A0ABS5VMG1_9BACT</name>
<keyword evidence="1 4" id="KW-0413">Isomerase</keyword>
<dbReference type="PANTHER" id="PTHR47245">
    <property type="entry name" value="PEPTIDYLPROLYL ISOMERASE"/>
    <property type="match status" value="1"/>
</dbReference>
<protein>
    <submittedName>
        <fullName evidence="4">Peptidylprolyl isomerase</fullName>
        <ecNumber evidence="4">5.2.1.8</ecNumber>
    </submittedName>
</protein>
<keyword evidence="1" id="KW-0697">Rotamase</keyword>
<dbReference type="EC" id="5.2.1.8" evidence="4"/>
<evidence type="ECO:0000256" key="1">
    <source>
        <dbReference type="PROSITE-ProRule" id="PRU00278"/>
    </source>
</evidence>
<dbReference type="SUPFAM" id="SSF54534">
    <property type="entry name" value="FKBP-like"/>
    <property type="match status" value="2"/>
</dbReference>
<dbReference type="EMBL" id="JAHESD010000007">
    <property type="protein sequence ID" value="MBT1702645.1"/>
    <property type="molecule type" value="Genomic_DNA"/>
</dbReference>
<feature type="signal peptide" evidence="2">
    <location>
        <begin position="1"/>
        <end position="22"/>
    </location>
</feature>
<organism evidence="4 5">
    <name type="scientific">Chryseosolibacter indicus</name>
    <dbReference type="NCBI Taxonomy" id="2782351"/>
    <lineage>
        <taxon>Bacteria</taxon>
        <taxon>Pseudomonadati</taxon>
        <taxon>Bacteroidota</taxon>
        <taxon>Cytophagia</taxon>
        <taxon>Cytophagales</taxon>
        <taxon>Chryseotaleaceae</taxon>
        <taxon>Chryseosolibacter</taxon>
    </lineage>
</organism>
<sequence length="653" mass="75181">MYVRKALLFSLSYLTGCLALFAQQQSEQVLFSVDKKPVITSEFVYLYKKNHQGKTEEFTEDKIREYLTLFINFKLKVTEAQRRGTDTTKAFIREYNSYKDELRKPYLPDSKLIDSLVLLSYNRMKEEVKASHILINVKPEASPSDTLEAYKKITELRTRALNGEDFGGLAETYSEDPSAKINKGDLGYFTAMQMVYPFETAAYTTKKGEISQPIRTRFGYHIVKVFDRKPAAGEVEVSHIMIRSGENKDSEQAKNQIFDIHDQLDKGVPWEDLCRQYSEDLTTKENGGRLRPFGVGVLGAVPECEAVAFELENEGDISDPFKTQFGWHIIRLERKIPLQPFDVIAPSLKNRVSKDERVEVSKEAAYSKIKNDYGFEENTAVKAKALLLADSTLLKAKWKPTPTQAIEKETLFSLNGRTYTVKDFFSYVASNQKPGSQGPQKYMESLYDTYTEEALLSALEQKIVKKSPEYKWLLKEYYEGILLFDIMEKEVWNKASSDSVGQLNYFNANKSKYKATERVEARIYSATTKDHLEQLKGFIVQKDSVNAQEQIKKFKIREDKGAFEKDDRIILSKIQWKEGVYQAENNNLNYLIFIDKILPPGLKTFVEARPKVITDYQSYLESKWIEQLKKKYSVKVNKKALQAIIGQLVNTKR</sequence>
<dbReference type="PROSITE" id="PS50198">
    <property type="entry name" value="PPIC_PPIASE_2"/>
    <property type="match status" value="2"/>
</dbReference>
<dbReference type="Pfam" id="PF00639">
    <property type="entry name" value="Rotamase"/>
    <property type="match status" value="1"/>
</dbReference>
<gene>
    <name evidence="4" type="ORF">KK060_05095</name>
</gene>
<comment type="caution">
    <text evidence="4">The sequence shown here is derived from an EMBL/GenBank/DDBJ whole genome shotgun (WGS) entry which is preliminary data.</text>
</comment>
<evidence type="ECO:0000256" key="2">
    <source>
        <dbReference type="SAM" id="SignalP"/>
    </source>
</evidence>
<evidence type="ECO:0000313" key="5">
    <source>
        <dbReference type="Proteomes" id="UP000772618"/>
    </source>
</evidence>
<dbReference type="InterPro" id="IPR046357">
    <property type="entry name" value="PPIase_dom_sf"/>
</dbReference>
<dbReference type="PANTHER" id="PTHR47245:SF2">
    <property type="entry name" value="PEPTIDYL-PROLYL CIS-TRANS ISOMERASE HP_0175-RELATED"/>
    <property type="match status" value="1"/>
</dbReference>
<dbReference type="Pfam" id="PF13616">
    <property type="entry name" value="Rotamase_3"/>
    <property type="match status" value="1"/>
</dbReference>
<dbReference type="Gene3D" id="3.10.50.40">
    <property type="match status" value="2"/>
</dbReference>
<dbReference type="Proteomes" id="UP000772618">
    <property type="component" value="Unassembled WGS sequence"/>
</dbReference>
<feature type="chain" id="PRO_5045757380" evidence="2">
    <location>
        <begin position="23"/>
        <end position="653"/>
    </location>
</feature>
<feature type="domain" description="PpiC" evidence="3">
    <location>
        <begin position="125"/>
        <end position="227"/>
    </location>
</feature>